<name>A0ABR4P799_9HELO</name>
<accession>A0ABR4P799</accession>
<gene>
    <name evidence="2" type="ORF">PVAG01_09392</name>
</gene>
<reference evidence="2 3" key="1">
    <citation type="submission" date="2024-06" db="EMBL/GenBank/DDBJ databases">
        <title>Complete genome of Phlyctema vagabunda strain 19-DSS-EL-015.</title>
        <authorList>
            <person name="Fiorenzani C."/>
        </authorList>
    </citation>
    <scope>NUCLEOTIDE SEQUENCE [LARGE SCALE GENOMIC DNA]</scope>
    <source>
        <strain evidence="2 3">19-DSS-EL-015</strain>
    </source>
</reference>
<feature type="region of interest" description="Disordered" evidence="1">
    <location>
        <begin position="157"/>
        <end position="179"/>
    </location>
</feature>
<organism evidence="2 3">
    <name type="scientific">Phlyctema vagabunda</name>
    <dbReference type="NCBI Taxonomy" id="108571"/>
    <lineage>
        <taxon>Eukaryota</taxon>
        <taxon>Fungi</taxon>
        <taxon>Dikarya</taxon>
        <taxon>Ascomycota</taxon>
        <taxon>Pezizomycotina</taxon>
        <taxon>Leotiomycetes</taxon>
        <taxon>Helotiales</taxon>
        <taxon>Dermateaceae</taxon>
        <taxon>Phlyctema</taxon>
    </lineage>
</organism>
<dbReference type="EMBL" id="JBFCZG010000008">
    <property type="protein sequence ID" value="KAL3419170.1"/>
    <property type="molecule type" value="Genomic_DNA"/>
</dbReference>
<feature type="compositionally biased region" description="Basic and acidic residues" evidence="1">
    <location>
        <begin position="157"/>
        <end position="166"/>
    </location>
</feature>
<protein>
    <submittedName>
        <fullName evidence="2">Uncharacterized protein</fullName>
    </submittedName>
</protein>
<comment type="caution">
    <text evidence="2">The sequence shown here is derived from an EMBL/GenBank/DDBJ whole genome shotgun (WGS) entry which is preliminary data.</text>
</comment>
<evidence type="ECO:0000256" key="1">
    <source>
        <dbReference type="SAM" id="MobiDB-lite"/>
    </source>
</evidence>
<evidence type="ECO:0000313" key="3">
    <source>
        <dbReference type="Proteomes" id="UP001629113"/>
    </source>
</evidence>
<evidence type="ECO:0000313" key="2">
    <source>
        <dbReference type="EMBL" id="KAL3419170.1"/>
    </source>
</evidence>
<proteinExistence type="predicted"/>
<dbReference type="Proteomes" id="UP001629113">
    <property type="component" value="Unassembled WGS sequence"/>
</dbReference>
<keyword evidence="3" id="KW-1185">Reference proteome</keyword>
<sequence>MYSVVIAQSVKPIPQNDARNDLKLIFREILDRRRQEAKAQNPQCKFSNNSIWTWTFSKDCEINSFPYPPRNDTGMPRSIEKWPKDIIKYLRQNLRNLVDAGKIDAFVITRDQSGPASARLETQHGDAIDSSQSQDNDALAANHNSECESLPYWYEDAHGADSRDGTPDLVNQSPPQDESRMEINQAEAYRSPLKEDGMLHELLVTKDHASALNVQIDAMKDNEREIRSRIHDILDLLKSPVTHSELHTQGHTAEPSMTFESFALRQRQIEDFLRGQKRSSITFSSTCEALDISEASISSMTGGVRK</sequence>